<name>A0A6G0W1P7_APHCR</name>
<evidence type="ECO:0000313" key="2">
    <source>
        <dbReference type="EMBL" id="KAF0719683.1"/>
    </source>
</evidence>
<comment type="caution">
    <text evidence="2">The sequence shown here is derived from an EMBL/GenBank/DDBJ whole genome shotgun (WGS) entry which is preliminary data.</text>
</comment>
<evidence type="ECO:0000256" key="1">
    <source>
        <dbReference type="SAM" id="MobiDB-lite"/>
    </source>
</evidence>
<evidence type="ECO:0000313" key="3">
    <source>
        <dbReference type="Proteomes" id="UP000478052"/>
    </source>
</evidence>
<reference evidence="2 3" key="1">
    <citation type="submission" date="2019-08" db="EMBL/GenBank/DDBJ databases">
        <title>Whole genome of Aphis craccivora.</title>
        <authorList>
            <person name="Voronova N.V."/>
            <person name="Shulinski R.S."/>
            <person name="Bandarenka Y.V."/>
            <person name="Zhorov D.G."/>
            <person name="Warner D."/>
        </authorList>
    </citation>
    <scope>NUCLEOTIDE SEQUENCE [LARGE SCALE GENOMIC DNA]</scope>
    <source>
        <strain evidence="2">180601</strain>
        <tissue evidence="2">Whole Body</tissue>
    </source>
</reference>
<keyword evidence="3" id="KW-1185">Reference proteome</keyword>
<proteinExistence type="predicted"/>
<feature type="compositionally biased region" description="Polar residues" evidence="1">
    <location>
        <begin position="1"/>
        <end position="10"/>
    </location>
</feature>
<feature type="region of interest" description="Disordered" evidence="1">
    <location>
        <begin position="1"/>
        <end position="32"/>
    </location>
</feature>
<gene>
    <name evidence="2" type="ORF">FWK35_00033935</name>
</gene>
<dbReference type="EMBL" id="VUJU01009527">
    <property type="protein sequence ID" value="KAF0719683.1"/>
    <property type="molecule type" value="Genomic_DNA"/>
</dbReference>
<dbReference type="AlphaFoldDB" id="A0A6G0W1P7"/>
<dbReference type="Proteomes" id="UP000478052">
    <property type="component" value="Unassembled WGS sequence"/>
</dbReference>
<sequence>MVQQNENYDTASRDSDTQMSAVGGQCSHQVSLSIPSTKCRVAEAGPYNGVGNVTAVRVLSSTGTGTVIGQVKLG</sequence>
<protein>
    <submittedName>
        <fullName evidence="2">Uncharacterized protein</fullName>
    </submittedName>
</protein>
<accession>A0A6G0W1P7</accession>
<organism evidence="2 3">
    <name type="scientific">Aphis craccivora</name>
    <name type="common">Cowpea aphid</name>
    <dbReference type="NCBI Taxonomy" id="307492"/>
    <lineage>
        <taxon>Eukaryota</taxon>
        <taxon>Metazoa</taxon>
        <taxon>Ecdysozoa</taxon>
        <taxon>Arthropoda</taxon>
        <taxon>Hexapoda</taxon>
        <taxon>Insecta</taxon>
        <taxon>Pterygota</taxon>
        <taxon>Neoptera</taxon>
        <taxon>Paraneoptera</taxon>
        <taxon>Hemiptera</taxon>
        <taxon>Sternorrhyncha</taxon>
        <taxon>Aphidomorpha</taxon>
        <taxon>Aphidoidea</taxon>
        <taxon>Aphididae</taxon>
        <taxon>Aphidini</taxon>
        <taxon>Aphis</taxon>
        <taxon>Aphis</taxon>
    </lineage>
</organism>